<dbReference type="AlphaFoldDB" id="A0A6P2QBT9"/>
<organism evidence="1 2">
    <name type="scientific">Burkholderia diffusa</name>
    <dbReference type="NCBI Taxonomy" id="488732"/>
    <lineage>
        <taxon>Bacteria</taxon>
        <taxon>Pseudomonadati</taxon>
        <taxon>Pseudomonadota</taxon>
        <taxon>Betaproteobacteria</taxon>
        <taxon>Burkholderiales</taxon>
        <taxon>Burkholderiaceae</taxon>
        <taxon>Burkholderia</taxon>
        <taxon>Burkholderia cepacia complex</taxon>
    </lineage>
</organism>
<dbReference type="EMBL" id="CABVPN010000038">
    <property type="protein sequence ID" value="VWC20536.1"/>
    <property type="molecule type" value="Genomic_DNA"/>
</dbReference>
<gene>
    <name evidence="1" type="ORF">BDI24065_05833</name>
</gene>
<proteinExistence type="predicted"/>
<dbReference type="Proteomes" id="UP000494125">
    <property type="component" value="Unassembled WGS sequence"/>
</dbReference>
<accession>A0A6P2QBT9</accession>
<keyword evidence="2" id="KW-1185">Reference proteome</keyword>
<reference evidence="1 2" key="1">
    <citation type="submission" date="2019-09" db="EMBL/GenBank/DDBJ databases">
        <authorList>
            <person name="Depoorter E."/>
        </authorList>
    </citation>
    <scope>NUCLEOTIDE SEQUENCE [LARGE SCALE GENOMIC DNA]</scope>
    <source>
        <strain evidence="1">LMG 24065</strain>
    </source>
</reference>
<evidence type="ECO:0000313" key="2">
    <source>
        <dbReference type="Proteomes" id="UP000494125"/>
    </source>
</evidence>
<name>A0A6P2QBT9_9BURK</name>
<sequence length="52" mass="5424">MGKEMAAAPGLGERAGAANQLGMCWKPAAIAARPAMQSANRIRTLWITPLSS</sequence>
<evidence type="ECO:0000313" key="1">
    <source>
        <dbReference type="EMBL" id="VWC20536.1"/>
    </source>
</evidence>
<protein>
    <submittedName>
        <fullName evidence="1">Uncharacterized protein</fullName>
    </submittedName>
</protein>